<comment type="caution">
    <text evidence="2">The sequence shown here is derived from an EMBL/GenBank/DDBJ whole genome shotgun (WGS) entry which is preliminary data.</text>
</comment>
<evidence type="ECO:0000313" key="3">
    <source>
        <dbReference type="Proteomes" id="UP001236663"/>
    </source>
</evidence>
<gene>
    <name evidence="2" type="ORF">QWZ15_07170</name>
</gene>
<feature type="chain" id="PRO_5045214803" evidence="1">
    <location>
        <begin position="30"/>
        <end position="594"/>
    </location>
</feature>
<feature type="signal peptide" evidence="1">
    <location>
        <begin position="1"/>
        <end position="29"/>
    </location>
</feature>
<keyword evidence="3" id="KW-1185">Reference proteome</keyword>
<reference evidence="3" key="1">
    <citation type="journal article" date="2019" name="Int. J. Syst. Evol. Microbiol.">
        <title>The Global Catalogue of Microorganisms (GCM) 10K type strain sequencing project: providing services to taxonomists for standard genome sequencing and annotation.</title>
        <authorList>
            <consortium name="The Broad Institute Genomics Platform"/>
            <consortium name="The Broad Institute Genome Sequencing Center for Infectious Disease"/>
            <person name="Wu L."/>
            <person name="Ma J."/>
        </authorList>
    </citation>
    <scope>NUCLEOTIDE SEQUENCE [LARGE SCALE GENOMIC DNA]</scope>
    <source>
        <strain evidence="3">CECT 7706</strain>
    </source>
</reference>
<dbReference type="Proteomes" id="UP001236663">
    <property type="component" value="Unassembled WGS sequence"/>
</dbReference>
<protein>
    <submittedName>
        <fullName evidence="2">Uncharacterized protein</fullName>
    </submittedName>
</protein>
<evidence type="ECO:0000313" key="2">
    <source>
        <dbReference type="EMBL" id="MDN3687601.1"/>
    </source>
</evidence>
<sequence length="594" mass="67676">MKKITRNTFLKQSLSMGATMYALPNFLLAGDLSMDGKNSFSELWKKMVTANDAHVSSLLEMGDAANRHGGRSFGYNFAFLAAAYVCKDSEYYQANRLIPLLESTADKLIASQRPDGTINAGNLESPPDTAFIMEPLCAGVYILSTLQDRRLKPVMLKIEDFIKKAGEALVVGGVHTPNHRWVVCHALARINQLYPDGRYLDRIDEWLSEGIFLDEDGHYPERSMNYSDVENNAFITLGRLLNRPELFEAPRKSLQMTYYYMEPNGDLVTFDSRRQDQYSARSIVVQYLHYRFLAIYDQDGVFASIVNMIEGFPGFDRVITREALFYFMENEWLRKELPHPALVSTNFEKVFQTSSLLRIRREETTVTLFGGVDWPLIIASGRSVSPNFFSFRKGNAILKYMRMSASFFSMGYFRSEGLWKEGERYVLYQKLEAPYYQPLPDHLKNESGDYELTPSIDGRFWSKMAFDKRPVSNVKTLESRVTLSEEDGKASLLFEVNGLEGVAVTIEMCFDESGKLTGVTPSDTEKDNYFLPEAYGTFNREGDTLTFGPGIMEHQRISRLAGEQYSVHFGSLRTAGNHVYLTGYTPFKHTITFE</sequence>
<keyword evidence="1" id="KW-0732">Signal</keyword>
<accession>A0ABT8C7D9</accession>
<dbReference type="EMBL" id="JAUFQS010000006">
    <property type="protein sequence ID" value="MDN3687601.1"/>
    <property type="molecule type" value="Genomic_DNA"/>
</dbReference>
<dbReference type="RefSeq" id="WP_163385126.1">
    <property type="nucleotide sequence ID" value="NZ_JAUFQS010000006.1"/>
</dbReference>
<proteinExistence type="predicted"/>
<name>A0ABT8C7D9_9BACT</name>
<organism evidence="2 3">
    <name type="scientific">Cyclobacterium jeungdonense</name>
    <dbReference type="NCBI Taxonomy" id="708087"/>
    <lineage>
        <taxon>Bacteria</taxon>
        <taxon>Pseudomonadati</taxon>
        <taxon>Bacteroidota</taxon>
        <taxon>Cytophagia</taxon>
        <taxon>Cytophagales</taxon>
        <taxon>Cyclobacteriaceae</taxon>
        <taxon>Cyclobacterium</taxon>
    </lineage>
</organism>
<evidence type="ECO:0000256" key="1">
    <source>
        <dbReference type="SAM" id="SignalP"/>
    </source>
</evidence>